<reference evidence="3" key="1">
    <citation type="journal article" date="2019" name="Int. J. Syst. Evol. Microbiol.">
        <title>The Global Catalogue of Microorganisms (GCM) 10K type strain sequencing project: providing services to taxonomists for standard genome sequencing and annotation.</title>
        <authorList>
            <consortium name="The Broad Institute Genomics Platform"/>
            <consortium name="The Broad Institute Genome Sequencing Center for Infectious Disease"/>
            <person name="Wu L."/>
            <person name="Ma J."/>
        </authorList>
    </citation>
    <scope>NUCLEOTIDE SEQUENCE [LARGE SCALE GENOMIC DNA]</scope>
    <source>
        <strain evidence="3">CCUG 71848</strain>
    </source>
</reference>
<accession>A0ABW3PDB4</accession>
<evidence type="ECO:0000313" key="2">
    <source>
        <dbReference type="EMBL" id="MFD1124759.1"/>
    </source>
</evidence>
<dbReference type="InterPro" id="IPR010879">
    <property type="entry name" value="DUF1508"/>
</dbReference>
<evidence type="ECO:0000313" key="3">
    <source>
        <dbReference type="Proteomes" id="UP001597156"/>
    </source>
</evidence>
<proteinExistence type="predicted"/>
<dbReference type="Proteomes" id="UP001597156">
    <property type="component" value="Unassembled WGS sequence"/>
</dbReference>
<organism evidence="2 3">
    <name type="scientific">Lentilactobacillus raoultii</name>
    <dbReference type="NCBI Taxonomy" id="1987503"/>
    <lineage>
        <taxon>Bacteria</taxon>
        <taxon>Bacillati</taxon>
        <taxon>Bacillota</taxon>
        <taxon>Bacilli</taxon>
        <taxon>Lactobacillales</taxon>
        <taxon>Lactobacillaceae</taxon>
        <taxon>Lentilactobacillus</taxon>
    </lineage>
</organism>
<protein>
    <submittedName>
        <fullName evidence="2">YegP family protein</fullName>
    </submittedName>
</protein>
<dbReference type="EMBL" id="JBHTLH010000015">
    <property type="protein sequence ID" value="MFD1124759.1"/>
    <property type="molecule type" value="Genomic_DNA"/>
</dbReference>
<dbReference type="RefSeq" id="WP_121979397.1">
    <property type="nucleotide sequence ID" value="NZ_JBHTLH010000015.1"/>
</dbReference>
<keyword evidence="3" id="KW-1185">Reference proteome</keyword>
<gene>
    <name evidence="2" type="ORF">ACFQ22_05185</name>
</gene>
<comment type="caution">
    <text evidence="2">The sequence shown here is derived from an EMBL/GenBank/DDBJ whole genome shotgun (WGS) entry which is preliminary data.</text>
</comment>
<dbReference type="SUPFAM" id="SSF160113">
    <property type="entry name" value="YegP-like"/>
    <property type="match status" value="1"/>
</dbReference>
<name>A0ABW3PDB4_9LACO</name>
<dbReference type="Pfam" id="PF07411">
    <property type="entry name" value="DUF1508"/>
    <property type="match status" value="1"/>
</dbReference>
<dbReference type="Gene3D" id="2.30.29.80">
    <property type="match status" value="1"/>
</dbReference>
<feature type="domain" description="DUF1508" evidence="1">
    <location>
        <begin position="10"/>
        <end position="46"/>
    </location>
</feature>
<evidence type="ECO:0000259" key="1">
    <source>
        <dbReference type="Pfam" id="PF07411"/>
    </source>
</evidence>
<sequence length="59" mass="6627">MYFVIDQAPDGHFQFFIKSSDHETVAMSKSFDTKEAAQHAVKAIMNAHLGSESRIEDLV</sequence>
<dbReference type="InterPro" id="IPR036913">
    <property type="entry name" value="YegP-like_sf"/>
</dbReference>